<dbReference type="EC" id="2.7.1.89" evidence="1"/>
<keyword evidence="1" id="KW-0808">Transferase</keyword>
<accession>A0A2J4Z4W6</accession>
<sequence length="101" mass="11298">MLFSNNKLTRDEVLSRFFPRYTPVAAPPQNGLSGGSCILSDGRQKRVLRQPHDPHAPACDFRRQYHVLSRLPDSLAPAPVFYSPAWMVVEYCSGDVVNALP</sequence>
<dbReference type="EMBL" id="PIET01000631">
    <property type="protein sequence ID" value="PLM58123.1"/>
    <property type="molecule type" value="Genomic_DNA"/>
</dbReference>
<dbReference type="GO" id="GO:0019165">
    <property type="term" value="F:thiamine kinase activity"/>
    <property type="evidence" value="ECO:0007669"/>
    <property type="project" value="UniProtKB-EC"/>
</dbReference>
<dbReference type="Proteomes" id="UP000234661">
    <property type="component" value="Unassembled WGS sequence"/>
</dbReference>
<reference evidence="1 2" key="2">
    <citation type="submission" date="2018-01" db="EMBL/GenBank/DDBJ databases">
        <title>Genomic study of Klebsiella pneumoniae.</title>
        <authorList>
            <person name="Yang Y."/>
            <person name="Bicalho R."/>
        </authorList>
    </citation>
    <scope>NUCLEOTIDE SEQUENCE [LARGE SCALE GENOMIC DNA]</scope>
    <source>
        <strain evidence="1 2">A2</strain>
    </source>
</reference>
<reference evidence="1 2" key="1">
    <citation type="submission" date="2017-11" db="EMBL/GenBank/DDBJ databases">
        <authorList>
            <person name="Han C.G."/>
        </authorList>
    </citation>
    <scope>NUCLEOTIDE SEQUENCE [LARGE SCALE GENOMIC DNA]</scope>
    <source>
        <strain evidence="1 2">A2</strain>
    </source>
</reference>
<dbReference type="AlphaFoldDB" id="A0A2J4Z4W6"/>
<keyword evidence="1" id="KW-0418">Kinase</keyword>
<protein>
    <submittedName>
        <fullName evidence="1">Thiamine kinase</fullName>
        <ecNumber evidence="1">2.7.1.89</ecNumber>
    </submittedName>
</protein>
<evidence type="ECO:0000313" key="2">
    <source>
        <dbReference type="Proteomes" id="UP000234661"/>
    </source>
</evidence>
<comment type="caution">
    <text evidence="1">The sequence shown here is derived from an EMBL/GenBank/DDBJ whole genome shotgun (WGS) entry which is preliminary data.</text>
</comment>
<evidence type="ECO:0000313" key="1">
    <source>
        <dbReference type="EMBL" id="PLM58123.1"/>
    </source>
</evidence>
<gene>
    <name evidence="1" type="primary">thiK</name>
    <name evidence="1" type="ORF">CWM85_19285</name>
</gene>
<proteinExistence type="predicted"/>
<feature type="non-terminal residue" evidence="1">
    <location>
        <position position="101"/>
    </location>
</feature>
<name>A0A2J4Z4W6_9ENTR</name>
<organism evidence="1 2">
    <name type="scientific">Klebsiella michiganensis</name>
    <dbReference type="NCBI Taxonomy" id="1134687"/>
    <lineage>
        <taxon>Bacteria</taxon>
        <taxon>Pseudomonadati</taxon>
        <taxon>Pseudomonadota</taxon>
        <taxon>Gammaproteobacteria</taxon>
        <taxon>Enterobacterales</taxon>
        <taxon>Enterobacteriaceae</taxon>
        <taxon>Klebsiella/Raoultella group</taxon>
        <taxon>Klebsiella</taxon>
    </lineage>
</organism>